<evidence type="ECO:0000313" key="1">
    <source>
        <dbReference type="EMBL" id="EQC40059.1"/>
    </source>
</evidence>
<organism evidence="1 2">
    <name type="scientific">Saprolegnia diclina (strain VS20)</name>
    <dbReference type="NCBI Taxonomy" id="1156394"/>
    <lineage>
        <taxon>Eukaryota</taxon>
        <taxon>Sar</taxon>
        <taxon>Stramenopiles</taxon>
        <taxon>Oomycota</taxon>
        <taxon>Saprolegniomycetes</taxon>
        <taxon>Saprolegniales</taxon>
        <taxon>Saprolegniaceae</taxon>
        <taxon>Saprolegnia</taxon>
    </lineage>
</organism>
<dbReference type="OrthoDB" id="74253at2759"/>
<protein>
    <submittedName>
        <fullName evidence="1">Uncharacterized protein</fullName>
    </submittedName>
</protein>
<dbReference type="RefSeq" id="XP_008606533.1">
    <property type="nucleotide sequence ID" value="XM_008608311.1"/>
</dbReference>
<dbReference type="eggNOG" id="ENOG502SGIV">
    <property type="taxonomic scope" value="Eukaryota"/>
</dbReference>
<evidence type="ECO:0000313" key="2">
    <source>
        <dbReference type="Proteomes" id="UP000030762"/>
    </source>
</evidence>
<keyword evidence="2" id="KW-1185">Reference proteome</keyword>
<gene>
    <name evidence="1" type="ORF">SDRG_02714</name>
</gene>
<dbReference type="AlphaFoldDB" id="T0QPM6"/>
<dbReference type="InParanoid" id="T0QPM6"/>
<proteinExistence type="predicted"/>
<reference evidence="1 2" key="1">
    <citation type="submission" date="2012-04" db="EMBL/GenBank/DDBJ databases">
        <title>The Genome Sequence of Saprolegnia declina VS20.</title>
        <authorList>
            <consortium name="The Broad Institute Genome Sequencing Platform"/>
            <person name="Russ C."/>
            <person name="Nusbaum C."/>
            <person name="Tyler B."/>
            <person name="van West P."/>
            <person name="Dieguez-Uribeondo J."/>
            <person name="de Bruijn I."/>
            <person name="Tripathy S."/>
            <person name="Jiang R."/>
            <person name="Young S.K."/>
            <person name="Zeng Q."/>
            <person name="Gargeya S."/>
            <person name="Fitzgerald M."/>
            <person name="Haas B."/>
            <person name="Abouelleil A."/>
            <person name="Alvarado L."/>
            <person name="Arachchi H.M."/>
            <person name="Berlin A."/>
            <person name="Chapman S.B."/>
            <person name="Goldberg J."/>
            <person name="Griggs A."/>
            <person name="Gujja S."/>
            <person name="Hansen M."/>
            <person name="Howarth C."/>
            <person name="Imamovic A."/>
            <person name="Larimer J."/>
            <person name="McCowen C."/>
            <person name="Montmayeur A."/>
            <person name="Murphy C."/>
            <person name="Neiman D."/>
            <person name="Pearson M."/>
            <person name="Priest M."/>
            <person name="Roberts A."/>
            <person name="Saif S."/>
            <person name="Shea T."/>
            <person name="Sisk P."/>
            <person name="Sykes S."/>
            <person name="Wortman J."/>
            <person name="Nusbaum C."/>
            <person name="Birren B."/>
        </authorList>
    </citation>
    <scope>NUCLEOTIDE SEQUENCE [LARGE SCALE GENOMIC DNA]</scope>
    <source>
        <strain evidence="1 2">VS20</strain>
    </source>
</reference>
<sequence>MAYKSLTTVAPFYALKPQFCIWDKVYVKCSPLDLPPNSISMRSWLVTPVLSGRNREPARKTFLATISFQKSENDMTKEYRPFATSQEQAESGVGTYLGTYICFAHEGKWAYGLVVDCVWSTLSGYNLLAKTCRGNCYVPVSDATLCALTAAGYALRPFDDLLVSSHSVADVKTATEAVALHFLTRDRHAPLDFSQLELPCAPTTPPSGSTLLPCVLRFGLGEMAVDRVLDQVHAYYTQYKKHINVLAGGNYNSDNMPTNLPSMASVVPYYEGTVLANVDAPDLCAIQAGATADTSALHRLFDGFGDCPLLVYVRKEMRMVWDLLLANVLSTKASTSLEAAALRAVQSHVITLHSPWRLPNAAIVRRAVLVGSPGVGKSVLLVLFCAYLAVHHDYYVFLSRAIPGEPSSPDAIVCFRGRHVTKQTDHLRQEILAVFDAFKREAVARGKQLFVVGDGYSQVDIDTVAPLASIFGPSDLLSAASYKTHDTRLVVTVPAWTKETLEKVASENDLCQRTLDERHAVSGGDVRTFIAAPNVAPPSATLEAIEGLVRGSALAMSVDALQHVYIADTAIYKHYVDAIYRRTIADTTFVQQCLVAEASMPTFASVVQWAERSEHVELCTSLQSAFVHALARNRKLQLCIEHKTSVKRFAVDAEWLIVAAPVSEPDGLAYLSGDLSDKTYWYPGHAVCPGVDAILVHSGWVYYLPTRTTSRPIPAFESFALASVQAAITSNTTLATYEHADVLLLQSPAKWSGQLEGKVVATLGAKTSGRRVANRGHACTLH</sequence>
<dbReference type="GeneID" id="19943441"/>
<dbReference type="EMBL" id="JH767137">
    <property type="protein sequence ID" value="EQC40059.1"/>
    <property type="molecule type" value="Genomic_DNA"/>
</dbReference>
<dbReference type="OMA" id="HEGKWAY"/>
<dbReference type="Proteomes" id="UP000030762">
    <property type="component" value="Unassembled WGS sequence"/>
</dbReference>
<name>T0QPM6_SAPDV</name>
<dbReference type="VEuPathDB" id="FungiDB:SDRG_02714"/>
<accession>T0QPM6</accession>